<keyword evidence="3" id="KW-1185">Reference proteome</keyword>
<evidence type="ECO:0000313" key="3">
    <source>
        <dbReference type="Proteomes" id="UP000826195"/>
    </source>
</evidence>
<dbReference type="GO" id="GO:0008270">
    <property type="term" value="F:zinc ion binding"/>
    <property type="evidence" value="ECO:0007669"/>
    <property type="project" value="InterPro"/>
</dbReference>
<organism evidence="2 3">
    <name type="scientific">Cotesia glomerata</name>
    <name type="common">Lepidopteran parasitic wasp</name>
    <name type="synonym">Apanteles glomeratus</name>
    <dbReference type="NCBI Taxonomy" id="32391"/>
    <lineage>
        <taxon>Eukaryota</taxon>
        <taxon>Metazoa</taxon>
        <taxon>Ecdysozoa</taxon>
        <taxon>Arthropoda</taxon>
        <taxon>Hexapoda</taxon>
        <taxon>Insecta</taxon>
        <taxon>Pterygota</taxon>
        <taxon>Neoptera</taxon>
        <taxon>Endopterygota</taxon>
        <taxon>Hymenoptera</taxon>
        <taxon>Apocrita</taxon>
        <taxon>Ichneumonoidea</taxon>
        <taxon>Braconidae</taxon>
        <taxon>Microgastrinae</taxon>
        <taxon>Cotesia</taxon>
    </lineage>
</organism>
<dbReference type="GO" id="GO:0003676">
    <property type="term" value="F:nucleic acid binding"/>
    <property type="evidence" value="ECO:0007669"/>
    <property type="project" value="InterPro"/>
</dbReference>
<dbReference type="Proteomes" id="UP000826195">
    <property type="component" value="Unassembled WGS sequence"/>
</dbReference>
<dbReference type="InterPro" id="IPR003604">
    <property type="entry name" value="Matrin/U1-like-C_Znf_C2H2"/>
</dbReference>
<comment type="caution">
    <text evidence="2">The sequence shown here is derived from an EMBL/GenBank/DDBJ whole genome shotgun (WGS) entry which is preliminary data.</text>
</comment>
<sequence>MPRFLKTRCLHFRRETKDAAFVCPLILARSVCGYSAINSLQLINPKSQKLQHQWYDDKPEWKTWVKECLSNSEKFLCIICNKNLTCGRIEIDIHSKTKKHLENLRLYNFNNSGSPNVVLPGISSSVCSQLDSSSSLSSSELGFNERVKAAEIQFATLLAQNNILLSTAPQRA</sequence>
<proteinExistence type="predicted"/>
<feature type="domain" description="U1-type" evidence="1">
    <location>
        <begin position="72"/>
        <end position="107"/>
    </location>
</feature>
<evidence type="ECO:0000259" key="1">
    <source>
        <dbReference type="SMART" id="SM00451"/>
    </source>
</evidence>
<evidence type="ECO:0000313" key="2">
    <source>
        <dbReference type="EMBL" id="KAH0549601.1"/>
    </source>
</evidence>
<dbReference type="SMART" id="SM00451">
    <property type="entry name" value="ZnF_U1"/>
    <property type="match status" value="1"/>
</dbReference>
<accession>A0AAV7IB95</accession>
<reference evidence="2 3" key="1">
    <citation type="journal article" date="2021" name="J. Hered.">
        <title>A chromosome-level genome assembly of the parasitoid wasp, Cotesia glomerata (Hymenoptera: Braconidae).</title>
        <authorList>
            <person name="Pinto B.J."/>
            <person name="Weis J.J."/>
            <person name="Gamble T."/>
            <person name="Ode P.J."/>
            <person name="Paul R."/>
            <person name="Zaspel J.M."/>
        </authorList>
    </citation>
    <scope>NUCLEOTIDE SEQUENCE [LARGE SCALE GENOMIC DNA]</scope>
    <source>
        <strain evidence="2">CgM1</strain>
    </source>
</reference>
<dbReference type="EMBL" id="JAHXZJ010001864">
    <property type="protein sequence ID" value="KAH0549601.1"/>
    <property type="molecule type" value="Genomic_DNA"/>
</dbReference>
<name>A0AAV7IB95_COTGL</name>
<gene>
    <name evidence="2" type="ORF">KQX54_010910</name>
</gene>
<dbReference type="AlphaFoldDB" id="A0AAV7IB95"/>
<protein>
    <recommendedName>
        <fullName evidence="1">U1-type domain-containing protein</fullName>
    </recommendedName>
</protein>